<reference evidence="2" key="2">
    <citation type="submission" date="2015-01" db="EMBL/GenBank/DDBJ databases">
        <title>Evolutionary Origins and Diversification of the Mycorrhizal Mutualists.</title>
        <authorList>
            <consortium name="DOE Joint Genome Institute"/>
            <consortium name="Mycorrhizal Genomics Consortium"/>
            <person name="Kohler A."/>
            <person name="Kuo A."/>
            <person name="Nagy L.G."/>
            <person name="Floudas D."/>
            <person name="Copeland A."/>
            <person name="Barry K.W."/>
            <person name="Cichocki N."/>
            <person name="Veneault-Fourrey C."/>
            <person name="LaButti K."/>
            <person name="Lindquist E.A."/>
            <person name="Lipzen A."/>
            <person name="Lundell T."/>
            <person name="Morin E."/>
            <person name="Murat C."/>
            <person name="Riley R."/>
            <person name="Ohm R."/>
            <person name="Sun H."/>
            <person name="Tunlid A."/>
            <person name="Henrissat B."/>
            <person name="Grigoriev I.V."/>
            <person name="Hibbett D.S."/>
            <person name="Martin F."/>
        </authorList>
    </citation>
    <scope>NUCLEOTIDE SEQUENCE [LARGE SCALE GENOMIC DNA]</scope>
    <source>
        <strain evidence="2">F 1598</strain>
    </source>
</reference>
<reference evidence="1 2" key="1">
    <citation type="submission" date="2014-04" db="EMBL/GenBank/DDBJ databases">
        <authorList>
            <consortium name="DOE Joint Genome Institute"/>
            <person name="Kuo A."/>
            <person name="Tarkka M."/>
            <person name="Buscot F."/>
            <person name="Kohler A."/>
            <person name="Nagy L.G."/>
            <person name="Floudas D."/>
            <person name="Copeland A."/>
            <person name="Barry K.W."/>
            <person name="Cichocki N."/>
            <person name="Veneault-Fourrey C."/>
            <person name="LaButti K."/>
            <person name="Lindquist E.A."/>
            <person name="Lipzen A."/>
            <person name="Lundell T."/>
            <person name="Morin E."/>
            <person name="Murat C."/>
            <person name="Sun H."/>
            <person name="Tunlid A."/>
            <person name="Henrissat B."/>
            <person name="Grigoriev I.V."/>
            <person name="Hibbett D.S."/>
            <person name="Martin F."/>
            <person name="Nordberg H.P."/>
            <person name="Cantor M.N."/>
            <person name="Hua S.X."/>
        </authorList>
    </citation>
    <scope>NUCLEOTIDE SEQUENCE [LARGE SCALE GENOMIC DNA]</scope>
    <source>
        <strain evidence="1 2">F 1598</strain>
    </source>
</reference>
<proteinExistence type="predicted"/>
<dbReference type="AlphaFoldDB" id="A0A0C3FUG2"/>
<accession>A0A0C3FUG2</accession>
<evidence type="ECO:0000313" key="2">
    <source>
        <dbReference type="Proteomes" id="UP000054166"/>
    </source>
</evidence>
<protein>
    <submittedName>
        <fullName evidence="1">Uncharacterized protein</fullName>
    </submittedName>
</protein>
<keyword evidence="2" id="KW-1185">Reference proteome</keyword>
<dbReference type="Proteomes" id="UP000054166">
    <property type="component" value="Unassembled WGS sequence"/>
</dbReference>
<sequence>MTFASTCNLDITDAIDLAAALCPASAVITLAALSLQNRTVITPAFWPSLLGLSFRSISRYDSSYVDCKETES</sequence>
<organism evidence="1 2">
    <name type="scientific">Piloderma croceum (strain F 1598)</name>
    <dbReference type="NCBI Taxonomy" id="765440"/>
    <lineage>
        <taxon>Eukaryota</taxon>
        <taxon>Fungi</taxon>
        <taxon>Dikarya</taxon>
        <taxon>Basidiomycota</taxon>
        <taxon>Agaricomycotina</taxon>
        <taxon>Agaricomycetes</taxon>
        <taxon>Agaricomycetidae</taxon>
        <taxon>Atheliales</taxon>
        <taxon>Atheliaceae</taxon>
        <taxon>Piloderma</taxon>
    </lineage>
</organism>
<name>A0A0C3FUG2_PILCF</name>
<gene>
    <name evidence="1" type="ORF">PILCRDRAFT_814712</name>
</gene>
<dbReference type="EMBL" id="KN832978">
    <property type="protein sequence ID" value="KIM88035.1"/>
    <property type="molecule type" value="Genomic_DNA"/>
</dbReference>
<evidence type="ECO:0000313" key="1">
    <source>
        <dbReference type="EMBL" id="KIM88035.1"/>
    </source>
</evidence>
<dbReference type="HOGENOM" id="CLU_2723064_0_0_1"/>
<dbReference type="InParanoid" id="A0A0C3FUG2"/>